<reference evidence="2" key="1">
    <citation type="journal article" date="2016" name="Genome Announc.">
        <title>Draft genome sequences of fungus Aspergillus calidoustus.</title>
        <authorList>
            <person name="Horn F."/>
            <person name="Linde J."/>
            <person name="Mattern D.J."/>
            <person name="Walther G."/>
            <person name="Guthke R."/>
            <person name="Scherlach K."/>
            <person name="Martin K."/>
            <person name="Brakhage A.A."/>
            <person name="Petzke L."/>
            <person name="Valiante V."/>
        </authorList>
    </citation>
    <scope>NUCLEOTIDE SEQUENCE [LARGE SCALE GENOMIC DNA]</scope>
    <source>
        <strain evidence="2">SF006504</strain>
    </source>
</reference>
<dbReference type="Proteomes" id="UP000054771">
    <property type="component" value="Unassembled WGS sequence"/>
</dbReference>
<gene>
    <name evidence="1" type="ORF">ASPCAL12650</name>
</gene>
<name>A0A0U5GCL7_ASPCI</name>
<proteinExistence type="predicted"/>
<dbReference type="EMBL" id="CDMC01000014">
    <property type="protein sequence ID" value="CEL09515.1"/>
    <property type="molecule type" value="Genomic_DNA"/>
</dbReference>
<protein>
    <submittedName>
        <fullName evidence="1">Uncharacterized protein</fullName>
    </submittedName>
</protein>
<dbReference type="STRING" id="454130.A0A0U5GCL7"/>
<evidence type="ECO:0000313" key="1">
    <source>
        <dbReference type="EMBL" id="CEL09515.1"/>
    </source>
</evidence>
<dbReference type="AlphaFoldDB" id="A0A0U5GCL7"/>
<sequence length="124" mass="13531">MIATHHEVNASPSVSQAVEQGLEKKPLPAIVAGELEPVVDNLVKKVLSDPAPWLGRLPATPVCPFGPSTPPLDADELEKQLVDVAETRCQSDCTDIDDDTSPRIIEARFRKVLEMYVSEFAHSD</sequence>
<organism evidence="1 2">
    <name type="scientific">Aspergillus calidoustus</name>
    <dbReference type="NCBI Taxonomy" id="454130"/>
    <lineage>
        <taxon>Eukaryota</taxon>
        <taxon>Fungi</taxon>
        <taxon>Dikarya</taxon>
        <taxon>Ascomycota</taxon>
        <taxon>Pezizomycotina</taxon>
        <taxon>Eurotiomycetes</taxon>
        <taxon>Eurotiomycetidae</taxon>
        <taxon>Eurotiales</taxon>
        <taxon>Aspergillaceae</taxon>
        <taxon>Aspergillus</taxon>
        <taxon>Aspergillus subgen. Nidulantes</taxon>
    </lineage>
</organism>
<keyword evidence="2" id="KW-1185">Reference proteome</keyword>
<evidence type="ECO:0000313" key="2">
    <source>
        <dbReference type="Proteomes" id="UP000054771"/>
    </source>
</evidence>
<accession>A0A0U5GCL7</accession>